<dbReference type="AlphaFoldDB" id="A0A6N3CIT4"/>
<reference evidence="1" key="1">
    <citation type="submission" date="2019-11" db="EMBL/GenBank/DDBJ databases">
        <authorList>
            <person name="Feng L."/>
        </authorList>
    </citation>
    <scope>NUCLEOTIDE SEQUENCE</scope>
    <source>
        <strain evidence="1">PclaraLFYP37</strain>
    </source>
</reference>
<protein>
    <submittedName>
        <fullName evidence="1">Uncharacterized protein</fullName>
    </submittedName>
</protein>
<dbReference type="EMBL" id="CACRUT010000015">
    <property type="protein sequence ID" value="VYU16650.1"/>
    <property type="molecule type" value="Genomic_DNA"/>
</dbReference>
<evidence type="ECO:0000313" key="1">
    <source>
        <dbReference type="EMBL" id="VYU16650.1"/>
    </source>
</evidence>
<accession>A0A6N3CIT4</accession>
<sequence>MFLFLRFNILFILFDVTKIGYKHTLVKQIISIFA</sequence>
<gene>
    <name evidence="1" type="ORF">PCLFYP37_02085</name>
</gene>
<organism evidence="1">
    <name type="scientific">Paraprevotella clara</name>
    <dbReference type="NCBI Taxonomy" id="454154"/>
    <lineage>
        <taxon>Bacteria</taxon>
        <taxon>Pseudomonadati</taxon>
        <taxon>Bacteroidota</taxon>
        <taxon>Bacteroidia</taxon>
        <taxon>Bacteroidales</taxon>
        <taxon>Prevotellaceae</taxon>
        <taxon>Paraprevotella</taxon>
    </lineage>
</organism>
<proteinExistence type="predicted"/>
<name>A0A6N3CIT4_9BACT</name>